<evidence type="ECO:0000313" key="1">
    <source>
        <dbReference type="EMBL" id="RNA03426.1"/>
    </source>
</evidence>
<accession>A0A3M7PW81</accession>
<proteinExistence type="predicted"/>
<dbReference type="Proteomes" id="UP000276133">
    <property type="component" value="Unassembled WGS sequence"/>
</dbReference>
<organism evidence="1 2">
    <name type="scientific">Brachionus plicatilis</name>
    <name type="common">Marine rotifer</name>
    <name type="synonym">Brachionus muelleri</name>
    <dbReference type="NCBI Taxonomy" id="10195"/>
    <lineage>
        <taxon>Eukaryota</taxon>
        <taxon>Metazoa</taxon>
        <taxon>Spiralia</taxon>
        <taxon>Gnathifera</taxon>
        <taxon>Rotifera</taxon>
        <taxon>Eurotatoria</taxon>
        <taxon>Monogononta</taxon>
        <taxon>Pseudotrocha</taxon>
        <taxon>Ploima</taxon>
        <taxon>Brachionidae</taxon>
        <taxon>Brachionus</taxon>
    </lineage>
</organism>
<keyword evidence="2" id="KW-1185">Reference proteome</keyword>
<gene>
    <name evidence="1" type="ORF">BpHYR1_033449</name>
</gene>
<sequence length="156" mass="18426">MCVIYLIFQTLSYYKYKILMNLLCNCEGLYNILSHKVLNTYIDYGFNIKTVKINVNKKNFYNFAIFISKSIEKCHRDPSFDRTTVKQINNRRLIKNHSTATDQKLMRGITEGFFEYANLILCQTLDYKRTSSEPMNWLLEHVFGMKVPDIPNKAIQ</sequence>
<evidence type="ECO:0000313" key="2">
    <source>
        <dbReference type="Proteomes" id="UP000276133"/>
    </source>
</evidence>
<comment type="caution">
    <text evidence="1">The sequence shown here is derived from an EMBL/GenBank/DDBJ whole genome shotgun (WGS) entry which is preliminary data.</text>
</comment>
<protein>
    <submittedName>
        <fullName evidence="1">Uncharacterized protein</fullName>
    </submittedName>
</protein>
<dbReference type="EMBL" id="REGN01008506">
    <property type="protein sequence ID" value="RNA03426.1"/>
    <property type="molecule type" value="Genomic_DNA"/>
</dbReference>
<dbReference type="AlphaFoldDB" id="A0A3M7PW81"/>
<reference evidence="1 2" key="1">
    <citation type="journal article" date="2018" name="Sci. Rep.">
        <title>Genomic signatures of local adaptation to the degree of environmental predictability in rotifers.</title>
        <authorList>
            <person name="Franch-Gras L."/>
            <person name="Hahn C."/>
            <person name="Garcia-Roger E.M."/>
            <person name="Carmona M.J."/>
            <person name="Serra M."/>
            <person name="Gomez A."/>
        </authorList>
    </citation>
    <scope>NUCLEOTIDE SEQUENCE [LARGE SCALE GENOMIC DNA]</scope>
    <source>
        <strain evidence="1">HYR1</strain>
    </source>
</reference>
<name>A0A3M7PW81_BRAPC</name>